<name>Q93897_CAEEL</name>
<feature type="transmembrane region" description="Helical" evidence="1">
    <location>
        <begin position="228"/>
        <end position="248"/>
    </location>
</feature>
<dbReference type="SMR" id="Q93897"/>
<dbReference type="GeneID" id="187418"/>
<dbReference type="Proteomes" id="UP000001940">
    <property type="component" value="Chromosome X"/>
</dbReference>
<evidence type="ECO:0000256" key="1">
    <source>
        <dbReference type="SAM" id="Phobius"/>
    </source>
</evidence>
<dbReference type="PaxDb" id="6239-M03B6.4a"/>
<dbReference type="OrthoDB" id="5832619at2759"/>
<dbReference type="WormBase" id="M03B6.4">
    <property type="protein sequence ID" value="CE12340"/>
    <property type="gene ID" value="WBGene00010836"/>
</dbReference>
<dbReference type="PIR" id="T23686">
    <property type="entry name" value="T23686"/>
</dbReference>
<keyword evidence="1" id="KW-0472">Membrane</keyword>
<dbReference type="OMA" id="YCANIAV"/>
<evidence type="ECO:0000313" key="2">
    <source>
        <dbReference type="EMBL" id="CAB01767.1"/>
    </source>
</evidence>
<feature type="transmembrane region" description="Helical" evidence="1">
    <location>
        <begin position="202"/>
        <end position="222"/>
    </location>
</feature>
<evidence type="ECO:0000313" key="4">
    <source>
        <dbReference type="WormBase" id="M03B6.4"/>
    </source>
</evidence>
<keyword evidence="1" id="KW-1133">Transmembrane helix</keyword>
<protein>
    <submittedName>
        <fullName evidence="2">Uncharacterized protein</fullName>
    </submittedName>
</protein>
<accession>Q93897</accession>
<dbReference type="EMBL" id="BX284606">
    <property type="protein sequence ID" value="CAB01767.1"/>
    <property type="molecule type" value="Genomic_DNA"/>
</dbReference>
<feature type="transmembrane region" description="Helical" evidence="1">
    <location>
        <begin position="281"/>
        <end position="305"/>
    </location>
</feature>
<dbReference type="FunCoup" id="Q93897">
    <property type="interactions" value="1510"/>
</dbReference>
<dbReference type="AlphaFoldDB" id="Q93897"/>
<dbReference type="UCSC" id="M03B6.4">
    <property type="organism name" value="c. elegans"/>
</dbReference>
<dbReference type="RefSeq" id="NP_001257232.1">
    <property type="nucleotide sequence ID" value="NM_001270303.1"/>
</dbReference>
<dbReference type="CTD" id="187418"/>
<keyword evidence="1" id="KW-0812">Transmembrane</keyword>
<dbReference type="Bgee" id="WBGene00010836">
    <property type="expression patterns" value="Expressed in embryo and 3 other cell types or tissues"/>
</dbReference>
<keyword evidence="3" id="KW-1185">Reference proteome</keyword>
<gene>
    <name evidence="2" type="ORF">CELE_M03B6.4</name>
    <name evidence="2 4" type="ORF">M03B6.4</name>
</gene>
<dbReference type="eggNOG" id="ENOG502TBU2">
    <property type="taxonomic scope" value="Eukaryota"/>
</dbReference>
<feature type="transmembrane region" description="Helical" evidence="1">
    <location>
        <begin position="255"/>
        <end position="275"/>
    </location>
</feature>
<sequence>MSCLKISQYKINISSLSSPLKRKTTRKFGDDAYDSPKYFMEGNPTTTSTFEMGCDFDSINDENDPFDKSSMNEESILASSNQNSALSLLSAPSSIARNKVLACSTPKDHLEIDRDLFKTSPIEVHGNLRTYSPKRLCQDKRIIFRNQKIRNMAIHSPGTENIRTSYFTRQNRPIIEAMHREENMEYELKKQRAQNREKNMQFFNDHIFEFFLASIVSIWQIFYTFNVIPSTNVFVFCVNIAVCGSFSIMYMIPVAVWWGTIMCSLIVYLSFAWLFGATCNFAMFAAAAIFTKAIATVIQGIVCLVE</sequence>
<evidence type="ECO:0000313" key="3">
    <source>
        <dbReference type="Proteomes" id="UP000001940"/>
    </source>
</evidence>
<dbReference type="KEGG" id="cel:CELE_M03B6.4"/>
<reference evidence="2 3" key="1">
    <citation type="journal article" date="1998" name="Science">
        <title>Genome sequence of the nematode C. elegans: a platform for investigating biology.</title>
        <authorList>
            <consortium name="The C. elegans sequencing consortium"/>
            <person name="Sulson J.E."/>
            <person name="Waterston R."/>
        </authorList>
    </citation>
    <scope>NUCLEOTIDE SEQUENCE [LARGE SCALE GENOMIC DNA]</scope>
    <source>
        <strain evidence="2 3">Bristol N2</strain>
    </source>
</reference>
<dbReference type="HOGENOM" id="CLU_980815_0_0_1"/>
<dbReference type="AGR" id="WB:WBGene00010836"/>
<proteinExistence type="predicted"/>
<organism evidence="2 3">
    <name type="scientific">Caenorhabditis elegans</name>
    <dbReference type="NCBI Taxonomy" id="6239"/>
    <lineage>
        <taxon>Eukaryota</taxon>
        <taxon>Metazoa</taxon>
        <taxon>Ecdysozoa</taxon>
        <taxon>Nematoda</taxon>
        <taxon>Chromadorea</taxon>
        <taxon>Rhabditida</taxon>
        <taxon>Rhabditina</taxon>
        <taxon>Rhabditomorpha</taxon>
        <taxon>Rhabditoidea</taxon>
        <taxon>Rhabditidae</taxon>
        <taxon>Peloderinae</taxon>
        <taxon>Caenorhabditis</taxon>
    </lineage>
</organism>
<dbReference type="InParanoid" id="Q93897"/>